<sequence>MRSVHASSNSAQAEVLSVIDGFLQLRVPSGDAVWVWSHEPWTADAGAPVTVGEVVQLHAADVVSDSDVSWVRAVTRVDEFDAGEARRIASGSVRRCGECGQLECDGGAGCLWLAGDFYAFELTANMGDERYVVGLGNGMARIVERGGVLYPAERLGTIAALGHAAYWEDAGDADLDEIVQSARRDPQLDYGPGAPRRERRQQR</sequence>
<feature type="region of interest" description="Disordered" evidence="1">
    <location>
        <begin position="181"/>
        <end position="203"/>
    </location>
</feature>
<proteinExistence type="predicted"/>
<name>A0A075JCX4_9MICO</name>
<evidence type="ECO:0000313" key="3">
    <source>
        <dbReference type="Proteomes" id="UP000027986"/>
    </source>
</evidence>
<organism evidence="2 3">
    <name type="scientific">Dermacoccus nishinomiyaensis</name>
    <dbReference type="NCBI Taxonomy" id="1274"/>
    <lineage>
        <taxon>Bacteria</taxon>
        <taxon>Bacillati</taxon>
        <taxon>Actinomycetota</taxon>
        <taxon>Actinomycetes</taxon>
        <taxon>Micrococcales</taxon>
        <taxon>Dermacoccaceae</taxon>
        <taxon>Dermacoccus</taxon>
    </lineage>
</organism>
<dbReference type="Proteomes" id="UP000027986">
    <property type="component" value="Chromosome"/>
</dbReference>
<dbReference type="AlphaFoldDB" id="A0A075JCX4"/>
<dbReference type="HOGENOM" id="CLU_1347062_0_0_11"/>
<evidence type="ECO:0000256" key="1">
    <source>
        <dbReference type="SAM" id="MobiDB-lite"/>
    </source>
</evidence>
<dbReference type="KEGG" id="dni:HX89_01035"/>
<gene>
    <name evidence="2" type="ORF">HX89_01035</name>
</gene>
<accession>A0A075JCX4</accession>
<reference evidence="2 3" key="1">
    <citation type="submission" date="2014-07" db="EMBL/GenBank/DDBJ databases">
        <title>Genome Sequencing of Dermacoccus nishinomiyaensis.</title>
        <authorList>
            <person name="Hong K.W."/>
            <person name="Chan K.G."/>
        </authorList>
    </citation>
    <scope>NUCLEOTIDE SEQUENCE [LARGE SCALE GENOMIC DNA]</scope>
    <source>
        <strain evidence="2 3">M25</strain>
    </source>
</reference>
<evidence type="ECO:0000313" key="2">
    <source>
        <dbReference type="EMBL" id="AIF39809.1"/>
    </source>
</evidence>
<protein>
    <submittedName>
        <fullName evidence="2">Uncharacterized protein</fullName>
    </submittedName>
</protein>
<dbReference type="EMBL" id="CP008889">
    <property type="protein sequence ID" value="AIF39809.1"/>
    <property type="molecule type" value="Genomic_DNA"/>
</dbReference>
<keyword evidence="3" id="KW-1185">Reference proteome</keyword>